<dbReference type="OrthoDB" id="196248at2"/>
<reference evidence="1" key="1">
    <citation type="submission" date="2018-12" db="EMBL/GenBank/DDBJ databases">
        <authorList>
            <person name="Will S."/>
            <person name="Neumann-Schaal M."/>
            <person name="Henke P."/>
        </authorList>
    </citation>
    <scope>NUCLEOTIDE SEQUENCE</scope>
    <source>
        <strain evidence="1">PCC 7102</strain>
    </source>
</reference>
<comment type="caution">
    <text evidence="1">The sequence shown here is derived from an EMBL/GenBank/DDBJ whole genome shotgun (WGS) entry which is preliminary data.</text>
</comment>
<dbReference type="RefSeq" id="WP_127085184.1">
    <property type="nucleotide sequence ID" value="NZ_RSCL01000021.1"/>
</dbReference>
<dbReference type="Proteomes" id="UP000271624">
    <property type="component" value="Unassembled WGS sequence"/>
</dbReference>
<keyword evidence="2" id="KW-1185">Reference proteome</keyword>
<dbReference type="AlphaFoldDB" id="A0A433V4M8"/>
<organism evidence="1 2">
    <name type="scientific">Dulcicalothrix desertica PCC 7102</name>
    <dbReference type="NCBI Taxonomy" id="232991"/>
    <lineage>
        <taxon>Bacteria</taxon>
        <taxon>Bacillati</taxon>
        <taxon>Cyanobacteriota</taxon>
        <taxon>Cyanophyceae</taxon>
        <taxon>Nostocales</taxon>
        <taxon>Calotrichaceae</taxon>
        <taxon>Dulcicalothrix</taxon>
    </lineage>
</organism>
<gene>
    <name evidence="1" type="ORF">DSM106972_070590</name>
</gene>
<protein>
    <submittedName>
        <fullName evidence="1">Uncharacterized protein</fullName>
    </submittedName>
</protein>
<name>A0A433V4M8_9CYAN</name>
<evidence type="ECO:0000313" key="2">
    <source>
        <dbReference type="Proteomes" id="UP000271624"/>
    </source>
</evidence>
<evidence type="ECO:0000313" key="1">
    <source>
        <dbReference type="EMBL" id="RUT01053.1"/>
    </source>
</evidence>
<reference evidence="1" key="2">
    <citation type="journal article" date="2019" name="Genome Biol. Evol.">
        <title>Day and night: Metabolic profiles and evolutionary relationships of six axenic non-marine cyanobacteria.</title>
        <authorList>
            <person name="Will S.E."/>
            <person name="Henke P."/>
            <person name="Boedeker C."/>
            <person name="Huang S."/>
            <person name="Brinkmann H."/>
            <person name="Rohde M."/>
            <person name="Jarek M."/>
            <person name="Friedl T."/>
            <person name="Seufert S."/>
            <person name="Schumacher M."/>
            <person name="Overmann J."/>
            <person name="Neumann-Schaal M."/>
            <person name="Petersen J."/>
        </authorList>
    </citation>
    <scope>NUCLEOTIDE SEQUENCE [LARGE SCALE GENOMIC DNA]</scope>
    <source>
        <strain evidence="1">PCC 7102</strain>
    </source>
</reference>
<sequence length="102" mass="11283">MAIPKKGSRLIVVDGESYRWRVRKKPTHAQGDYPGVHLTVAVEHALNPGANLVVLMPQGHPSSFWTQVIVPVYPADVKCAIERAISAGWQPQKPGKPFELVY</sequence>
<proteinExistence type="predicted"/>
<dbReference type="EMBL" id="RSCL01000021">
    <property type="protein sequence ID" value="RUT01053.1"/>
    <property type="molecule type" value="Genomic_DNA"/>
</dbReference>
<accession>A0A433V4M8</accession>